<dbReference type="Proteomes" id="UP001622594">
    <property type="component" value="Chromosome"/>
</dbReference>
<dbReference type="Pfam" id="PF24712">
    <property type="entry name" value="YxiG_2"/>
    <property type="match status" value="1"/>
</dbReference>
<evidence type="ECO:0000313" key="2">
    <source>
        <dbReference type="EMBL" id="WTR74383.1"/>
    </source>
</evidence>
<name>A0ABZ1LIQ1_9ACTN</name>
<gene>
    <name evidence="2" type="ORF">OG814_36385</name>
</gene>
<feature type="domain" description="YxiG-like" evidence="1">
    <location>
        <begin position="2"/>
        <end position="153"/>
    </location>
</feature>
<accession>A0ABZ1LIQ1</accession>
<protein>
    <recommendedName>
        <fullName evidence="1">YxiG-like domain-containing protein</fullName>
    </recommendedName>
</protein>
<organism evidence="2 3">
    <name type="scientific">Streptomyces zaomyceticus</name>
    <dbReference type="NCBI Taxonomy" id="68286"/>
    <lineage>
        <taxon>Bacteria</taxon>
        <taxon>Bacillati</taxon>
        <taxon>Actinomycetota</taxon>
        <taxon>Actinomycetes</taxon>
        <taxon>Kitasatosporales</taxon>
        <taxon>Streptomycetaceae</taxon>
        <taxon>Streptomyces</taxon>
    </lineage>
</organism>
<evidence type="ECO:0000259" key="1">
    <source>
        <dbReference type="Pfam" id="PF24712"/>
    </source>
</evidence>
<dbReference type="EMBL" id="CP108188">
    <property type="protein sequence ID" value="WTR74383.1"/>
    <property type="molecule type" value="Genomic_DNA"/>
</dbReference>
<dbReference type="InterPro" id="IPR058188">
    <property type="entry name" value="YxiG-like"/>
</dbReference>
<dbReference type="RefSeq" id="WP_327160214.1">
    <property type="nucleotide sequence ID" value="NZ_CP108188.1"/>
</dbReference>
<proteinExistence type="predicted"/>
<evidence type="ECO:0000313" key="3">
    <source>
        <dbReference type="Proteomes" id="UP001622594"/>
    </source>
</evidence>
<reference evidence="2 3" key="1">
    <citation type="submission" date="2022-10" db="EMBL/GenBank/DDBJ databases">
        <title>The complete genomes of actinobacterial strains from the NBC collection.</title>
        <authorList>
            <person name="Joergensen T.S."/>
            <person name="Alvarez Arevalo M."/>
            <person name="Sterndorff E.B."/>
            <person name="Faurdal D."/>
            <person name="Vuksanovic O."/>
            <person name="Mourched A.-S."/>
            <person name="Charusanti P."/>
            <person name="Shaw S."/>
            <person name="Blin K."/>
            <person name="Weber T."/>
        </authorList>
    </citation>
    <scope>NUCLEOTIDE SEQUENCE [LARGE SCALE GENOMIC DNA]</scope>
    <source>
        <strain evidence="2 3">NBC_00123</strain>
    </source>
</reference>
<sequence length="154" mass="17727">MDTAELQRTLNEPIEALVVHHGYTTYMRDYEVIINVWEGPQSPSTYLRYLFRYCVEARCETFLSTETWRDSLDARLLDSETAIDLDGYVWGANHHELYGAELRLKSEAALRWSKAVGIDFHEVHIETNAHDLTLLFSDLEVSEVPVGYAPFIAD</sequence>
<keyword evidence="3" id="KW-1185">Reference proteome</keyword>